<accession>A0A1G2QG25</accession>
<dbReference type="Proteomes" id="UP000176222">
    <property type="component" value="Unassembled WGS sequence"/>
</dbReference>
<name>A0A1G2QG25_9BACT</name>
<organism evidence="1 2">
    <name type="scientific">Candidatus Vogelbacteria bacterium RIFOXYB1_FULL_42_16</name>
    <dbReference type="NCBI Taxonomy" id="1802436"/>
    <lineage>
        <taxon>Bacteria</taxon>
        <taxon>Candidatus Vogeliibacteriota</taxon>
    </lineage>
</organism>
<gene>
    <name evidence="1" type="ORF">A2370_00615</name>
</gene>
<dbReference type="STRING" id="1802436.A2370_00615"/>
<evidence type="ECO:0000313" key="1">
    <source>
        <dbReference type="EMBL" id="OHA59009.1"/>
    </source>
</evidence>
<protein>
    <submittedName>
        <fullName evidence="1">Uncharacterized protein</fullName>
    </submittedName>
</protein>
<evidence type="ECO:0000313" key="2">
    <source>
        <dbReference type="Proteomes" id="UP000176222"/>
    </source>
</evidence>
<comment type="caution">
    <text evidence="1">The sequence shown here is derived from an EMBL/GenBank/DDBJ whole genome shotgun (WGS) entry which is preliminary data.</text>
</comment>
<sequence>MNIKVVGQQVLNVGDQEKSVVISLLERTGSQITPRVWELIERRGLDDATPNSQRGLKVVCLVPELKTTLEYAENILFQNFLKFVHRLYGLVPCPFEVGIRLFLEKAGLLLSDSNERIVLDDYTVVVLEDPTHGQHLAIEPCKGRHYLDVHSVHEEYHVKDRRPMLFVKEQVA</sequence>
<dbReference type="AlphaFoldDB" id="A0A1G2QG25"/>
<proteinExistence type="predicted"/>
<reference evidence="1 2" key="1">
    <citation type="journal article" date="2016" name="Nat. Commun.">
        <title>Thousands of microbial genomes shed light on interconnected biogeochemical processes in an aquifer system.</title>
        <authorList>
            <person name="Anantharaman K."/>
            <person name="Brown C.T."/>
            <person name="Hug L.A."/>
            <person name="Sharon I."/>
            <person name="Castelle C.J."/>
            <person name="Probst A.J."/>
            <person name="Thomas B.C."/>
            <person name="Singh A."/>
            <person name="Wilkins M.J."/>
            <person name="Karaoz U."/>
            <person name="Brodie E.L."/>
            <person name="Williams K.H."/>
            <person name="Hubbard S.S."/>
            <person name="Banfield J.F."/>
        </authorList>
    </citation>
    <scope>NUCLEOTIDE SEQUENCE [LARGE SCALE GENOMIC DNA]</scope>
</reference>
<dbReference type="EMBL" id="MHTH01000006">
    <property type="protein sequence ID" value="OHA59009.1"/>
    <property type="molecule type" value="Genomic_DNA"/>
</dbReference>